<evidence type="ECO:0000313" key="2">
    <source>
        <dbReference type="EMBL" id="KXS21535.1"/>
    </source>
</evidence>
<dbReference type="Proteomes" id="UP000070544">
    <property type="component" value="Unassembled WGS sequence"/>
</dbReference>
<dbReference type="AlphaFoldDB" id="A0A139AYK2"/>
<reference evidence="2 3" key="1">
    <citation type="journal article" date="2015" name="Genome Biol. Evol.">
        <title>Phylogenomic analyses indicate that early fungi evolved digesting cell walls of algal ancestors of land plants.</title>
        <authorList>
            <person name="Chang Y."/>
            <person name="Wang S."/>
            <person name="Sekimoto S."/>
            <person name="Aerts A.L."/>
            <person name="Choi C."/>
            <person name="Clum A."/>
            <person name="LaButti K.M."/>
            <person name="Lindquist E.A."/>
            <person name="Yee Ngan C."/>
            <person name="Ohm R.A."/>
            <person name="Salamov A.A."/>
            <person name="Grigoriev I.V."/>
            <person name="Spatafora J.W."/>
            <person name="Berbee M.L."/>
        </authorList>
    </citation>
    <scope>NUCLEOTIDE SEQUENCE [LARGE SCALE GENOMIC DNA]</scope>
    <source>
        <strain evidence="2 3">JEL478</strain>
    </source>
</reference>
<keyword evidence="3" id="KW-1185">Reference proteome</keyword>
<feature type="signal peptide" evidence="1">
    <location>
        <begin position="1"/>
        <end position="34"/>
    </location>
</feature>
<evidence type="ECO:0000256" key="1">
    <source>
        <dbReference type="SAM" id="SignalP"/>
    </source>
</evidence>
<gene>
    <name evidence="2" type="ORF">M427DRAFT_50962</name>
</gene>
<proteinExistence type="predicted"/>
<organism evidence="2 3">
    <name type="scientific">Gonapodya prolifera (strain JEL478)</name>
    <name type="common">Monoblepharis prolifera</name>
    <dbReference type="NCBI Taxonomy" id="1344416"/>
    <lineage>
        <taxon>Eukaryota</taxon>
        <taxon>Fungi</taxon>
        <taxon>Fungi incertae sedis</taxon>
        <taxon>Chytridiomycota</taxon>
        <taxon>Chytridiomycota incertae sedis</taxon>
        <taxon>Monoblepharidomycetes</taxon>
        <taxon>Monoblepharidales</taxon>
        <taxon>Gonapodyaceae</taxon>
        <taxon>Gonapodya</taxon>
    </lineage>
</organism>
<protein>
    <submittedName>
        <fullName evidence="2">Uncharacterized protein</fullName>
    </submittedName>
</protein>
<sequence>MKEGRTSSAASFTPSSVRFLLFPLLASWRLKAQGEEVASKDLELGDECDDAQAEQRCSSSYGGLAGVALIGNIIMPG</sequence>
<dbReference type="EMBL" id="KQ965732">
    <property type="protein sequence ID" value="KXS21535.1"/>
    <property type="molecule type" value="Genomic_DNA"/>
</dbReference>
<feature type="chain" id="PRO_5007296507" evidence="1">
    <location>
        <begin position="35"/>
        <end position="77"/>
    </location>
</feature>
<accession>A0A139AYK2</accession>
<name>A0A139AYK2_GONPJ</name>
<evidence type="ECO:0000313" key="3">
    <source>
        <dbReference type="Proteomes" id="UP000070544"/>
    </source>
</evidence>
<keyword evidence="1" id="KW-0732">Signal</keyword>